<dbReference type="EMBL" id="CM009293">
    <property type="protein sequence ID" value="PNT40025.1"/>
    <property type="molecule type" value="Genomic_DNA"/>
</dbReference>
<name>A0A2K2AR68_POPTR</name>
<dbReference type="Proteomes" id="UP000006729">
    <property type="component" value="Chromosome 4"/>
</dbReference>
<dbReference type="GO" id="GO:0005506">
    <property type="term" value="F:iron ion binding"/>
    <property type="evidence" value="ECO:0007669"/>
    <property type="project" value="InterPro"/>
</dbReference>
<dbReference type="PANTHER" id="PTHR47947:SF26">
    <property type="entry name" value="CYTOCHROME P450"/>
    <property type="match status" value="1"/>
</dbReference>
<dbReference type="InParanoid" id="A0A2K2AR68"/>
<keyword evidence="10" id="KW-0472">Membrane</keyword>
<keyword evidence="6" id="KW-1133">Transmembrane helix</keyword>
<evidence type="ECO:0000313" key="12">
    <source>
        <dbReference type="Proteomes" id="UP000006729"/>
    </source>
</evidence>
<comment type="subcellular location">
    <subcellularLocation>
        <location evidence="2">Membrane</location>
    </subcellularLocation>
</comment>
<proteinExistence type="predicted"/>
<protein>
    <submittedName>
        <fullName evidence="11">Uncharacterized protein</fullName>
    </submittedName>
</protein>
<keyword evidence="4" id="KW-0812">Transmembrane</keyword>
<dbReference type="GO" id="GO:0020037">
    <property type="term" value="F:heme binding"/>
    <property type="evidence" value="ECO:0007669"/>
    <property type="project" value="InterPro"/>
</dbReference>
<dbReference type="PANTHER" id="PTHR47947">
    <property type="entry name" value="CYTOCHROME P450 82C3-RELATED"/>
    <property type="match status" value="1"/>
</dbReference>
<dbReference type="InterPro" id="IPR001128">
    <property type="entry name" value="Cyt_P450"/>
</dbReference>
<keyword evidence="5" id="KW-0479">Metal-binding</keyword>
<organism evidence="11 12">
    <name type="scientific">Populus trichocarpa</name>
    <name type="common">Western balsam poplar</name>
    <name type="synonym">Populus balsamifera subsp. trichocarpa</name>
    <dbReference type="NCBI Taxonomy" id="3694"/>
    <lineage>
        <taxon>Eukaryota</taxon>
        <taxon>Viridiplantae</taxon>
        <taxon>Streptophyta</taxon>
        <taxon>Embryophyta</taxon>
        <taxon>Tracheophyta</taxon>
        <taxon>Spermatophyta</taxon>
        <taxon>Magnoliopsida</taxon>
        <taxon>eudicotyledons</taxon>
        <taxon>Gunneridae</taxon>
        <taxon>Pentapetalae</taxon>
        <taxon>rosids</taxon>
        <taxon>fabids</taxon>
        <taxon>Malpighiales</taxon>
        <taxon>Salicaceae</taxon>
        <taxon>Saliceae</taxon>
        <taxon>Populus</taxon>
    </lineage>
</organism>
<gene>
    <name evidence="11" type="ORF">POPTR_004G073200</name>
</gene>
<evidence type="ECO:0000256" key="2">
    <source>
        <dbReference type="ARBA" id="ARBA00004370"/>
    </source>
</evidence>
<sequence>MEYLKLKVYYDNHLDGGPVVRAWDQESGQFADVITKAREDLETEFVQDRLVEESDSSKIIYLQHIIFENLRLYPVVPLLASHMSSAEHAVGGYDIPAGGTSSGIGEELPVQGFSKRYEPDSPSIGKRGEVSLYFRTGIREIMIKMFFPMADMPFKKRELQHCSYKKKLYTKI</sequence>
<dbReference type="GO" id="GO:0016705">
    <property type="term" value="F:oxidoreductase activity, acting on paired donors, with incorporation or reduction of molecular oxygen"/>
    <property type="evidence" value="ECO:0007669"/>
    <property type="project" value="InterPro"/>
</dbReference>
<dbReference type="AlphaFoldDB" id="A0A2K2AR68"/>
<dbReference type="GO" id="GO:0004497">
    <property type="term" value="F:monooxygenase activity"/>
    <property type="evidence" value="ECO:0007669"/>
    <property type="project" value="UniProtKB-KW"/>
</dbReference>
<keyword evidence="8" id="KW-0408">Iron</keyword>
<evidence type="ECO:0000256" key="8">
    <source>
        <dbReference type="ARBA" id="ARBA00023004"/>
    </source>
</evidence>
<dbReference type="InterPro" id="IPR036396">
    <property type="entry name" value="Cyt_P450_sf"/>
</dbReference>
<evidence type="ECO:0000256" key="3">
    <source>
        <dbReference type="ARBA" id="ARBA00022617"/>
    </source>
</evidence>
<dbReference type="SUPFAM" id="SSF48264">
    <property type="entry name" value="Cytochrome P450"/>
    <property type="match status" value="1"/>
</dbReference>
<evidence type="ECO:0000256" key="9">
    <source>
        <dbReference type="ARBA" id="ARBA00023033"/>
    </source>
</evidence>
<evidence type="ECO:0000256" key="4">
    <source>
        <dbReference type="ARBA" id="ARBA00022692"/>
    </source>
</evidence>
<dbReference type="InterPro" id="IPR050651">
    <property type="entry name" value="Plant_Cytochrome_P450_Monoox"/>
</dbReference>
<dbReference type="Gene3D" id="1.10.630.10">
    <property type="entry name" value="Cytochrome P450"/>
    <property type="match status" value="1"/>
</dbReference>
<comment type="cofactor">
    <cofactor evidence="1">
        <name>heme</name>
        <dbReference type="ChEBI" id="CHEBI:30413"/>
    </cofactor>
</comment>
<accession>A0A2K2AR68</accession>
<evidence type="ECO:0000256" key="10">
    <source>
        <dbReference type="ARBA" id="ARBA00023136"/>
    </source>
</evidence>
<evidence type="ECO:0000256" key="6">
    <source>
        <dbReference type="ARBA" id="ARBA00022989"/>
    </source>
</evidence>
<keyword evidence="9" id="KW-0503">Monooxygenase</keyword>
<evidence type="ECO:0000256" key="1">
    <source>
        <dbReference type="ARBA" id="ARBA00001971"/>
    </source>
</evidence>
<evidence type="ECO:0000256" key="5">
    <source>
        <dbReference type="ARBA" id="ARBA00022723"/>
    </source>
</evidence>
<dbReference type="GO" id="GO:0016020">
    <property type="term" value="C:membrane"/>
    <property type="evidence" value="ECO:0007669"/>
    <property type="project" value="UniProtKB-SubCell"/>
</dbReference>
<dbReference type="Pfam" id="PF00067">
    <property type="entry name" value="p450"/>
    <property type="match status" value="1"/>
</dbReference>
<reference evidence="11 12" key="1">
    <citation type="journal article" date="2006" name="Science">
        <title>The genome of black cottonwood, Populus trichocarpa (Torr. &amp; Gray).</title>
        <authorList>
            <person name="Tuskan G.A."/>
            <person name="Difazio S."/>
            <person name="Jansson S."/>
            <person name="Bohlmann J."/>
            <person name="Grigoriev I."/>
            <person name="Hellsten U."/>
            <person name="Putnam N."/>
            <person name="Ralph S."/>
            <person name="Rombauts S."/>
            <person name="Salamov A."/>
            <person name="Schein J."/>
            <person name="Sterck L."/>
            <person name="Aerts A."/>
            <person name="Bhalerao R.R."/>
            <person name="Bhalerao R.P."/>
            <person name="Blaudez D."/>
            <person name="Boerjan W."/>
            <person name="Brun A."/>
            <person name="Brunner A."/>
            <person name="Busov V."/>
            <person name="Campbell M."/>
            <person name="Carlson J."/>
            <person name="Chalot M."/>
            <person name="Chapman J."/>
            <person name="Chen G.L."/>
            <person name="Cooper D."/>
            <person name="Coutinho P.M."/>
            <person name="Couturier J."/>
            <person name="Covert S."/>
            <person name="Cronk Q."/>
            <person name="Cunningham R."/>
            <person name="Davis J."/>
            <person name="Degroeve S."/>
            <person name="Dejardin A."/>
            <person name="Depamphilis C."/>
            <person name="Detter J."/>
            <person name="Dirks B."/>
            <person name="Dubchak I."/>
            <person name="Duplessis S."/>
            <person name="Ehlting J."/>
            <person name="Ellis B."/>
            <person name="Gendler K."/>
            <person name="Goodstein D."/>
            <person name="Gribskov M."/>
            <person name="Grimwood J."/>
            <person name="Groover A."/>
            <person name="Gunter L."/>
            <person name="Hamberger B."/>
            <person name="Heinze B."/>
            <person name="Helariutta Y."/>
            <person name="Henrissat B."/>
            <person name="Holligan D."/>
            <person name="Holt R."/>
            <person name="Huang W."/>
            <person name="Islam-Faridi N."/>
            <person name="Jones S."/>
            <person name="Jones-Rhoades M."/>
            <person name="Jorgensen R."/>
            <person name="Joshi C."/>
            <person name="Kangasjarvi J."/>
            <person name="Karlsson J."/>
            <person name="Kelleher C."/>
            <person name="Kirkpatrick R."/>
            <person name="Kirst M."/>
            <person name="Kohler A."/>
            <person name="Kalluri U."/>
            <person name="Larimer F."/>
            <person name="Leebens-Mack J."/>
            <person name="Leple J.C."/>
            <person name="Locascio P."/>
            <person name="Lou Y."/>
            <person name="Lucas S."/>
            <person name="Martin F."/>
            <person name="Montanini B."/>
            <person name="Napoli C."/>
            <person name="Nelson D.R."/>
            <person name="Nelson C."/>
            <person name="Nieminen K."/>
            <person name="Nilsson O."/>
            <person name="Pereda V."/>
            <person name="Peter G."/>
            <person name="Philippe R."/>
            <person name="Pilate G."/>
            <person name="Poliakov A."/>
            <person name="Razumovskaya J."/>
            <person name="Richardson P."/>
            <person name="Rinaldi C."/>
            <person name="Ritland K."/>
            <person name="Rouze P."/>
            <person name="Ryaboy D."/>
            <person name="Schmutz J."/>
            <person name="Schrader J."/>
            <person name="Segerman B."/>
            <person name="Shin H."/>
            <person name="Siddiqui A."/>
            <person name="Sterky F."/>
            <person name="Terry A."/>
            <person name="Tsai C.J."/>
            <person name="Uberbacher E."/>
            <person name="Unneberg P."/>
            <person name="Vahala J."/>
            <person name="Wall K."/>
            <person name="Wessler S."/>
            <person name="Yang G."/>
            <person name="Yin T."/>
            <person name="Douglas C."/>
            <person name="Marra M."/>
            <person name="Sandberg G."/>
            <person name="Van de Peer Y."/>
            <person name="Rokhsar D."/>
        </authorList>
    </citation>
    <scope>NUCLEOTIDE SEQUENCE [LARGE SCALE GENOMIC DNA]</scope>
    <source>
        <strain evidence="12">cv. Nisqually</strain>
    </source>
</reference>
<keyword evidence="7" id="KW-0560">Oxidoreductase</keyword>
<keyword evidence="3" id="KW-0349">Heme</keyword>
<keyword evidence="12" id="KW-1185">Reference proteome</keyword>
<evidence type="ECO:0000256" key="7">
    <source>
        <dbReference type="ARBA" id="ARBA00023002"/>
    </source>
</evidence>
<evidence type="ECO:0000313" key="11">
    <source>
        <dbReference type="EMBL" id="PNT40025.1"/>
    </source>
</evidence>